<protein>
    <submittedName>
        <fullName evidence="1">Uncharacterized protein</fullName>
    </submittedName>
</protein>
<dbReference type="Proteomes" id="UP000189966">
    <property type="component" value="Unassembled WGS sequence"/>
</dbReference>
<organism evidence="1 2">
    <name type="scientific">Photobacterium piscicola</name>
    <dbReference type="NCBI Taxonomy" id="1378299"/>
    <lineage>
        <taxon>Bacteria</taxon>
        <taxon>Pseudomonadati</taxon>
        <taxon>Pseudomonadota</taxon>
        <taxon>Gammaproteobacteria</taxon>
        <taxon>Vibrionales</taxon>
        <taxon>Vibrionaceae</taxon>
        <taxon>Photobacterium</taxon>
    </lineage>
</organism>
<proteinExistence type="predicted"/>
<evidence type="ECO:0000313" key="2">
    <source>
        <dbReference type="Proteomes" id="UP000189966"/>
    </source>
</evidence>
<dbReference type="Pfam" id="PF13289">
    <property type="entry name" value="SIR2_2"/>
    <property type="match status" value="1"/>
</dbReference>
<dbReference type="AlphaFoldDB" id="A0A1T5HZS3"/>
<accession>A0A1T5HZS3</accession>
<name>A0A1T5HZS3_9GAMM</name>
<reference evidence="1 2" key="1">
    <citation type="submission" date="2017-02" db="EMBL/GenBank/DDBJ databases">
        <authorList>
            <person name="Peterson S.W."/>
        </authorList>
    </citation>
    <scope>NUCLEOTIDE SEQUENCE [LARGE SCALE GENOMIC DNA]</scope>
    <source>
        <strain evidence="2">type strain: NCCB 100098</strain>
    </source>
</reference>
<evidence type="ECO:0000313" key="1">
    <source>
        <dbReference type="EMBL" id="SKC32358.1"/>
    </source>
</evidence>
<dbReference type="RefSeq" id="WP_080157252.1">
    <property type="nucleotide sequence ID" value="NZ_FUZI01000003.1"/>
</dbReference>
<sequence>MPLEFHLERSLVKRIKKHKDGTTFLFGAAFSQAHNGGAGIPNVTGVLQFIEEYLQKQDDLEDLADYQEELEGVAPQEKYQQAFRIIAGSYGQKAVNEIVRSVVESNIDDNGNHIIPQAVKDFVSGIKNKNFRVDNIITTNFDTLLEEEFTNQGIDYNSFSVVADTQLPKKVNKNINIYHLHGIWDKGDTMHTTSQLQQSRARIEMSLQNLVGDDLVVVIGYSGWEDSFTRSLATVVTNPNASYDILWSFYESEPAKIEYDRQDLFASLEDAISCGRVQFYCGIDCNTTFEKLGHISELKKKELKRTNLSANA</sequence>
<dbReference type="EMBL" id="FUZI01000003">
    <property type="protein sequence ID" value="SKC32358.1"/>
    <property type="molecule type" value="Genomic_DNA"/>
</dbReference>
<gene>
    <name evidence="1" type="ORF">CZ809_01874</name>
</gene>